<comment type="caution">
    <text evidence="3">The sequence shown here is derived from an EMBL/GenBank/DDBJ whole genome shotgun (WGS) entry which is preliminary data.</text>
</comment>
<evidence type="ECO:0000313" key="5">
    <source>
        <dbReference type="Proteomes" id="UP000570010"/>
    </source>
</evidence>
<keyword evidence="4" id="KW-1185">Reference proteome</keyword>
<evidence type="ECO:0000313" key="3">
    <source>
        <dbReference type="EMBL" id="NEY83173.1"/>
    </source>
</evidence>
<evidence type="ECO:0000313" key="2">
    <source>
        <dbReference type="EMBL" id="MBA4538750.1"/>
    </source>
</evidence>
<sequence length="114" mass="12795">MAGVSEELTRAQKRNVEALNNVIENNLKDHDFSGTLRDLQGNPIPKPSGGFWDHKTEMIQSYDALQGVKKGLEGSLKNPNLNSTVKEFLEAEFAKANFYINKIEELFKPFGGIR</sequence>
<dbReference type="Proteomes" id="UP000472971">
    <property type="component" value="Unassembled WGS sequence"/>
</dbReference>
<organism evidence="3 4">
    <name type="scientific">Bacillus aquiflavi</name>
    <dbReference type="NCBI Taxonomy" id="2672567"/>
    <lineage>
        <taxon>Bacteria</taxon>
        <taxon>Bacillati</taxon>
        <taxon>Bacillota</taxon>
        <taxon>Bacilli</taxon>
        <taxon>Bacillales</taxon>
        <taxon>Bacillaceae</taxon>
        <taxon>Bacillus</taxon>
    </lineage>
</organism>
<dbReference type="AlphaFoldDB" id="A0A6B3W5E0"/>
<dbReference type="CDD" id="cd20700">
    <property type="entry name" value="CdiA-CT_Ec_tRNase"/>
    <property type="match status" value="1"/>
</dbReference>
<proteinExistence type="predicted"/>
<accession>A0A6B3W5E0</accession>
<dbReference type="EMBL" id="JACEIO010000072">
    <property type="protein sequence ID" value="MBA4538750.1"/>
    <property type="molecule type" value="Genomic_DNA"/>
</dbReference>
<dbReference type="InterPro" id="IPR028948">
    <property type="entry name" value="Ntox28"/>
</dbReference>
<dbReference type="EMBL" id="JAAIWN010000088">
    <property type="protein sequence ID" value="NEY83173.1"/>
    <property type="molecule type" value="Genomic_DNA"/>
</dbReference>
<dbReference type="Proteomes" id="UP000570010">
    <property type="component" value="Unassembled WGS sequence"/>
</dbReference>
<protein>
    <recommendedName>
        <fullName evidence="1">Bacterial toxin 28 domain-containing protein</fullName>
    </recommendedName>
</protein>
<reference evidence="2 5" key="2">
    <citation type="submission" date="2020-07" db="EMBL/GenBank/DDBJ databases">
        <authorList>
            <person name="Feng H."/>
        </authorList>
    </citation>
    <scope>NUCLEOTIDE SEQUENCE [LARGE SCALE GENOMIC DNA]</scope>
    <source>
        <strain evidence="2">S-12</strain>
        <strain evidence="5">s-12</strain>
    </source>
</reference>
<gene>
    <name evidence="3" type="ORF">G4D64_17150</name>
    <name evidence="2" type="ORF">H1Z61_16855</name>
</gene>
<evidence type="ECO:0000313" key="4">
    <source>
        <dbReference type="Proteomes" id="UP000472971"/>
    </source>
</evidence>
<feature type="domain" description="Bacterial toxin 28" evidence="1">
    <location>
        <begin position="21"/>
        <end position="97"/>
    </location>
</feature>
<reference evidence="3 4" key="1">
    <citation type="submission" date="2020-02" db="EMBL/GenBank/DDBJ databases">
        <title>Bacillus aquiflavi sp. nov., isolated from yellow water of strong flavor Chinese baijiu in Yibin region of China.</title>
        <authorList>
            <person name="Xie J."/>
        </authorList>
    </citation>
    <scope>NUCLEOTIDE SEQUENCE [LARGE SCALE GENOMIC DNA]</scope>
    <source>
        <strain evidence="3 4">3H-10</strain>
    </source>
</reference>
<evidence type="ECO:0000259" key="1">
    <source>
        <dbReference type="Pfam" id="PF15605"/>
    </source>
</evidence>
<name>A0A6B3W5E0_9BACI</name>
<dbReference type="Pfam" id="PF15605">
    <property type="entry name" value="Ntox28"/>
    <property type="match status" value="1"/>
</dbReference>